<name>A0A411E9S5_9FLAO</name>
<sequence>MEQNQPKIGKFSLNYGLILGGISVVFALMLFFVDAHTSQDSTSQIIGIAIAVAVTLWGIFNFKKANGGLLSIGQAIKLGILISLISGVIYVIYMMVLANVLDPEFVTTIAENNRAAAQEAGVMTAAQIEQQYEGTLNYFWFSYPVILILNVIIGLVIGLVGGLIFKKS</sequence>
<feature type="transmembrane region" description="Helical" evidence="1">
    <location>
        <begin position="75"/>
        <end position="96"/>
    </location>
</feature>
<dbReference type="KEGG" id="mur:EQY75_07905"/>
<dbReference type="AlphaFoldDB" id="A0A411E9S5"/>
<feature type="transmembrane region" description="Helical" evidence="1">
    <location>
        <begin position="45"/>
        <end position="63"/>
    </location>
</feature>
<keyword evidence="1" id="KW-1133">Transmembrane helix</keyword>
<accession>A0A411E9S5</accession>
<dbReference type="OrthoDB" id="1122768at2"/>
<reference evidence="2 3" key="1">
    <citation type="submission" date="2019-01" db="EMBL/GenBank/DDBJ databases">
        <title>Muriicola soli sp. nov., isolated from soil.</title>
        <authorList>
            <person name="Kang H.J."/>
            <person name="Kim S.B."/>
        </authorList>
    </citation>
    <scope>NUCLEOTIDE SEQUENCE [LARGE SCALE GENOMIC DNA]</scope>
    <source>
        <strain evidence="2 3">MMS17-SY002</strain>
    </source>
</reference>
<dbReference type="EMBL" id="CP035544">
    <property type="protein sequence ID" value="QBA64452.1"/>
    <property type="molecule type" value="Genomic_DNA"/>
</dbReference>
<protein>
    <submittedName>
        <fullName evidence="2">DUF4199 domain-containing protein</fullName>
    </submittedName>
</protein>
<keyword evidence="1" id="KW-0472">Membrane</keyword>
<keyword evidence="1" id="KW-0812">Transmembrane</keyword>
<feature type="transmembrane region" description="Helical" evidence="1">
    <location>
        <begin position="12"/>
        <end position="33"/>
    </location>
</feature>
<proteinExistence type="predicted"/>
<dbReference type="InterPro" id="IPR025250">
    <property type="entry name" value="DUF4199"/>
</dbReference>
<dbReference type="Pfam" id="PF13858">
    <property type="entry name" value="DUF4199"/>
    <property type="match status" value="1"/>
</dbReference>
<gene>
    <name evidence="2" type="ORF">EQY75_07905</name>
</gene>
<evidence type="ECO:0000313" key="3">
    <source>
        <dbReference type="Proteomes" id="UP000290889"/>
    </source>
</evidence>
<dbReference type="RefSeq" id="WP_129604638.1">
    <property type="nucleotide sequence ID" value="NZ_CP035544.1"/>
</dbReference>
<keyword evidence="3" id="KW-1185">Reference proteome</keyword>
<feature type="transmembrane region" description="Helical" evidence="1">
    <location>
        <begin position="141"/>
        <end position="165"/>
    </location>
</feature>
<evidence type="ECO:0000256" key="1">
    <source>
        <dbReference type="SAM" id="Phobius"/>
    </source>
</evidence>
<organism evidence="2 3">
    <name type="scientific">Muriicola soli</name>
    <dbReference type="NCBI Taxonomy" id="2507538"/>
    <lineage>
        <taxon>Bacteria</taxon>
        <taxon>Pseudomonadati</taxon>
        <taxon>Bacteroidota</taxon>
        <taxon>Flavobacteriia</taxon>
        <taxon>Flavobacteriales</taxon>
        <taxon>Flavobacteriaceae</taxon>
        <taxon>Muriicola</taxon>
    </lineage>
</organism>
<dbReference type="Proteomes" id="UP000290889">
    <property type="component" value="Chromosome"/>
</dbReference>
<evidence type="ECO:0000313" key="2">
    <source>
        <dbReference type="EMBL" id="QBA64452.1"/>
    </source>
</evidence>